<keyword evidence="1" id="KW-0472">Membrane</keyword>
<evidence type="ECO:0000313" key="3">
    <source>
        <dbReference type="Proteomes" id="UP000807353"/>
    </source>
</evidence>
<dbReference type="OrthoDB" id="3186354at2759"/>
<feature type="transmembrane region" description="Helical" evidence="1">
    <location>
        <begin position="165"/>
        <end position="188"/>
    </location>
</feature>
<feature type="transmembrane region" description="Helical" evidence="1">
    <location>
        <begin position="103"/>
        <end position="122"/>
    </location>
</feature>
<feature type="transmembrane region" description="Helical" evidence="1">
    <location>
        <begin position="241"/>
        <end position="264"/>
    </location>
</feature>
<name>A0A9P6CID2_9AGAR</name>
<feature type="transmembrane region" description="Helical" evidence="1">
    <location>
        <begin position="134"/>
        <end position="153"/>
    </location>
</feature>
<organism evidence="2 3">
    <name type="scientific">Collybia nuda</name>
    <dbReference type="NCBI Taxonomy" id="64659"/>
    <lineage>
        <taxon>Eukaryota</taxon>
        <taxon>Fungi</taxon>
        <taxon>Dikarya</taxon>
        <taxon>Basidiomycota</taxon>
        <taxon>Agaricomycotina</taxon>
        <taxon>Agaricomycetes</taxon>
        <taxon>Agaricomycetidae</taxon>
        <taxon>Agaricales</taxon>
        <taxon>Tricholomatineae</taxon>
        <taxon>Clitocybaceae</taxon>
        <taxon>Collybia</taxon>
    </lineage>
</organism>
<dbReference type="AlphaFoldDB" id="A0A9P6CID2"/>
<gene>
    <name evidence="2" type="ORF">BDZ94DRAFT_1263229</name>
</gene>
<protein>
    <submittedName>
        <fullName evidence="2">Uncharacterized protein</fullName>
    </submittedName>
</protein>
<reference evidence="2" key="1">
    <citation type="submission" date="2020-11" db="EMBL/GenBank/DDBJ databases">
        <authorList>
            <consortium name="DOE Joint Genome Institute"/>
            <person name="Ahrendt S."/>
            <person name="Riley R."/>
            <person name="Andreopoulos W."/>
            <person name="Labutti K."/>
            <person name="Pangilinan J."/>
            <person name="Ruiz-Duenas F.J."/>
            <person name="Barrasa J.M."/>
            <person name="Sanchez-Garcia M."/>
            <person name="Camarero S."/>
            <person name="Miyauchi S."/>
            <person name="Serrano A."/>
            <person name="Linde D."/>
            <person name="Babiker R."/>
            <person name="Drula E."/>
            <person name="Ayuso-Fernandez I."/>
            <person name="Pacheco R."/>
            <person name="Padilla G."/>
            <person name="Ferreira P."/>
            <person name="Barriuso J."/>
            <person name="Kellner H."/>
            <person name="Castanera R."/>
            <person name="Alfaro M."/>
            <person name="Ramirez L."/>
            <person name="Pisabarro A.G."/>
            <person name="Kuo A."/>
            <person name="Tritt A."/>
            <person name="Lipzen A."/>
            <person name="He G."/>
            <person name="Yan M."/>
            <person name="Ng V."/>
            <person name="Cullen D."/>
            <person name="Martin F."/>
            <person name="Rosso M.-N."/>
            <person name="Henrissat B."/>
            <person name="Hibbett D."/>
            <person name="Martinez A.T."/>
            <person name="Grigoriev I.V."/>
        </authorList>
    </citation>
    <scope>NUCLEOTIDE SEQUENCE</scope>
    <source>
        <strain evidence="2">CBS 247.69</strain>
    </source>
</reference>
<feature type="transmembrane region" description="Helical" evidence="1">
    <location>
        <begin position="208"/>
        <end position="235"/>
    </location>
</feature>
<dbReference type="Proteomes" id="UP000807353">
    <property type="component" value="Unassembled WGS sequence"/>
</dbReference>
<sequence>MPTDISADVAYIGGVWCEGVLYGIHFILFATVCGIFLNKSYIRGRKASSVILLSFSTAMFVLSTAHVALAVRELLQGFVFERELFEGGPPAFFRFNVFPQRKALYIFNTFLGDGLLIWRVYVIWGRNWKICVPSALLLIGTIICGIKTIVANATSSADSVFTSDILSWITSTFVLTIVTQITATALIASRIYYASRMSIAGSAYKTRYMSLVWLVVESGAIYTSAALIQLITYLLKMNAGVILEFMLAQLSAIVPILIVIRVGLGLANDGTRIKDTNSVNLSTFHATIPSIQDLTMTYSDSALTGPKDLTIDDHGSRLSFDEAHSGHLSRV</sequence>
<keyword evidence="1" id="KW-1133">Transmembrane helix</keyword>
<feature type="transmembrane region" description="Helical" evidence="1">
    <location>
        <begin position="20"/>
        <end position="38"/>
    </location>
</feature>
<accession>A0A9P6CID2</accession>
<evidence type="ECO:0000256" key="1">
    <source>
        <dbReference type="SAM" id="Phobius"/>
    </source>
</evidence>
<keyword evidence="1" id="KW-0812">Transmembrane</keyword>
<feature type="transmembrane region" description="Helical" evidence="1">
    <location>
        <begin position="50"/>
        <end position="71"/>
    </location>
</feature>
<keyword evidence="3" id="KW-1185">Reference proteome</keyword>
<evidence type="ECO:0000313" key="2">
    <source>
        <dbReference type="EMBL" id="KAF9461738.1"/>
    </source>
</evidence>
<dbReference type="EMBL" id="MU150280">
    <property type="protein sequence ID" value="KAF9461738.1"/>
    <property type="molecule type" value="Genomic_DNA"/>
</dbReference>
<proteinExistence type="predicted"/>
<comment type="caution">
    <text evidence="2">The sequence shown here is derived from an EMBL/GenBank/DDBJ whole genome shotgun (WGS) entry which is preliminary data.</text>
</comment>